<dbReference type="Gene3D" id="3.40.50.1240">
    <property type="entry name" value="Phosphoglycerate mutase-like"/>
    <property type="match status" value="1"/>
</dbReference>
<evidence type="ECO:0000256" key="1">
    <source>
        <dbReference type="ARBA" id="ARBA00023152"/>
    </source>
</evidence>
<dbReference type="PROSITE" id="PS00175">
    <property type="entry name" value="PG_MUTASE"/>
    <property type="match status" value="1"/>
</dbReference>
<keyword evidence="1" id="KW-0324">Glycolysis</keyword>
<dbReference type="InterPro" id="IPR013078">
    <property type="entry name" value="His_Pase_superF_clade-1"/>
</dbReference>
<dbReference type="EMBL" id="BAABKQ010000001">
    <property type="protein sequence ID" value="GAA4805001.1"/>
    <property type="molecule type" value="Genomic_DNA"/>
</dbReference>
<dbReference type="CDD" id="cd07067">
    <property type="entry name" value="HP_PGM_like"/>
    <property type="match status" value="1"/>
</dbReference>
<sequence>MSGRLILVRHGQTVANVAKKLDTLPPGAPLTPAGEQQALALAERFGSGGRLAMLVSSVALRARQTATPVSEAVDRGLEVIEGLHEVQAGDLEGRSDEDAHKVFMGVFRSWYKGDLDERVPGGESGHDALGRYLPQLDELRAAHLGGTDAGTVGDVVVVSHGAIIRLAVTAMSGVDPAFAVTNHLDNTDAVVLAPTPDGGWRLEQWADKLPPFEGPSRGGADDPMG</sequence>
<name>A0ABP9C4T4_9ACTN</name>
<dbReference type="PANTHER" id="PTHR48100">
    <property type="entry name" value="BROAD-SPECIFICITY PHOSPHATASE YOR283W-RELATED"/>
    <property type="match status" value="1"/>
</dbReference>
<dbReference type="PANTHER" id="PTHR48100:SF1">
    <property type="entry name" value="HISTIDINE PHOSPHATASE FAMILY PROTEIN-RELATED"/>
    <property type="match status" value="1"/>
</dbReference>
<reference evidence="4" key="1">
    <citation type="journal article" date="2019" name="Int. J. Syst. Evol. Microbiol.">
        <title>The Global Catalogue of Microorganisms (GCM) 10K type strain sequencing project: providing services to taxonomists for standard genome sequencing and annotation.</title>
        <authorList>
            <consortium name="The Broad Institute Genomics Platform"/>
            <consortium name="The Broad Institute Genome Sequencing Center for Infectious Disease"/>
            <person name="Wu L."/>
            <person name="Ma J."/>
        </authorList>
    </citation>
    <scope>NUCLEOTIDE SEQUENCE [LARGE SCALE GENOMIC DNA]</scope>
    <source>
        <strain evidence="4">JCM 18542</strain>
    </source>
</reference>
<evidence type="ECO:0000313" key="3">
    <source>
        <dbReference type="EMBL" id="GAA4805001.1"/>
    </source>
</evidence>
<keyword evidence="2" id="KW-0413">Isomerase</keyword>
<organism evidence="3 4">
    <name type="scientific">Tomitella cavernea</name>
    <dbReference type="NCBI Taxonomy" id="1387982"/>
    <lineage>
        <taxon>Bacteria</taxon>
        <taxon>Bacillati</taxon>
        <taxon>Actinomycetota</taxon>
        <taxon>Actinomycetes</taxon>
        <taxon>Mycobacteriales</taxon>
        <taxon>Tomitella</taxon>
    </lineage>
</organism>
<dbReference type="InterPro" id="IPR050275">
    <property type="entry name" value="PGM_Phosphatase"/>
</dbReference>
<dbReference type="RefSeq" id="WP_345602076.1">
    <property type="nucleotide sequence ID" value="NZ_BAABKQ010000001.1"/>
</dbReference>
<dbReference type="Proteomes" id="UP001500839">
    <property type="component" value="Unassembled WGS sequence"/>
</dbReference>
<evidence type="ECO:0000256" key="2">
    <source>
        <dbReference type="ARBA" id="ARBA00023235"/>
    </source>
</evidence>
<proteinExistence type="predicted"/>
<dbReference type="InterPro" id="IPR029033">
    <property type="entry name" value="His_PPase_superfam"/>
</dbReference>
<dbReference type="Pfam" id="PF00300">
    <property type="entry name" value="His_Phos_1"/>
    <property type="match status" value="1"/>
</dbReference>
<accession>A0ABP9C4T4</accession>
<dbReference type="InterPro" id="IPR001345">
    <property type="entry name" value="PG/BPGM_mutase_AS"/>
</dbReference>
<evidence type="ECO:0000313" key="4">
    <source>
        <dbReference type="Proteomes" id="UP001500839"/>
    </source>
</evidence>
<keyword evidence="4" id="KW-1185">Reference proteome</keyword>
<protein>
    <submittedName>
        <fullName evidence="3">Histidine phosphatase family protein</fullName>
    </submittedName>
</protein>
<dbReference type="SMART" id="SM00855">
    <property type="entry name" value="PGAM"/>
    <property type="match status" value="1"/>
</dbReference>
<dbReference type="SUPFAM" id="SSF53254">
    <property type="entry name" value="Phosphoglycerate mutase-like"/>
    <property type="match status" value="1"/>
</dbReference>
<gene>
    <name evidence="3" type="ORF">GCM10023353_04610</name>
</gene>
<comment type="caution">
    <text evidence="3">The sequence shown here is derived from an EMBL/GenBank/DDBJ whole genome shotgun (WGS) entry which is preliminary data.</text>
</comment>